<sequence length="167" mass="17627">MAVTLVRHTRPDVAKGICYGRTDLTLAEGFVTECDAVIAALPRPSVVVSSPLERCRVLATRVSAEFGVDLILSEDFIEMDFGAWEGVAWDAIGRGPLDDWAADFLGYAGHGGESVAQLRDRVARGLSGLPDGAVVVTHAGVIKAALALRGDAAGWDHRSEFGAVVPL</sequence>
<proteinExistence type="predicted"/>
<dbReference type="InterPro" id="IPR029033">
    <property type="entry name" value="His_PPase_superfam"/>
</dbReference>
<dbReference type="Proteomes" id="UP000231259">
    <property type="component" value="Unassembled WGS sequence"/>
</dbReference>
<dbReference type="RefSeq" id="WP_180287439.1">
    <property type="nucleotide sequence ID" value="NZ_AWWI01000100.1"/>
</dbReference>
<reference evidence="1 2" key="1">
    <citation type="submission" date="2013-09" db="EMBL/GenBank/DDBJ databases">
        <title>Genome sequencing of Phaeobacter antarcticus sp. nov. SM1211.</title>
        <authorList>
            <person name="Zhang X.-Y."/>
            <person name="Liu C."/>
            <person name="Chen X.-L."/>
            <person name="Xie B.-B."/>
            <person name="Qin Q.-L."/>
            <person name="Rong J.-C."/>
            <person name="Zhang Y.-Z."/>
        </authorList>
    </citation>
    <scope>NUCLEOTIDE SEQUENCE [LARGE SCALE GENOMIC DNA]</scope>
    <source>
        <strain evidence="1 2">SM1211</strain>
    </source>
</reference>
<dbReference type="InterPro" id="IPR013078">
    <property type="entry name" value="His_Pase_superF_clade-1"/>
</dbReference>
<organism evidence="1 2">
    <name type="scientific">Puniceibacterium antarcticum</name>
    <dbReference type="NCBI Taxonomy" id="1206336"/>
    <lineage>
        <taxon>Bacteria</taxon>
        <taxon>Pseudomonadati</taxon>
        <taxon>Pseudomonadota</taxon>
        <taxon>Alphaproteobacteria</taxon>
        <taxon>Rhodobacterales</taxon>
        <taxon>Paracoccaceae</taxon>
        <taxon>Puniceibacterium</taxon>
    </lineage>
</organism>
<dbReference type="Gene3D" id="3.40.50.1240">
    <property type="entry name" value="Phosphoglycerate mutase-like"/>
    <property type="match status" value="1"/>
</dbReference>
<evidence type="ECO:0000313" key="1">
    <source>
        <dbReference type="EMBL" id="PIL19321.1"/>
    </source>
</evidence>
<protein>
    <recommendedName>
        <fullName evidence="3">Alpha-ribazole phosphatase</fullName>
    </recommendedName>
</protein>
<name>A0A2G8RD21_9RHOB</name>
<evidence type="ECO:0008006" key="3">
    <source>
        <dbReference type="Google" id="ProtNLM"/>
    </source>
</evidence>
<dbReference type="SMART" id="SM00855">
    <property type="entry name" value="PGAM"/>
    <property type="match status" value="1"/>
</dbReference>
<comment type="caution">
    <text evidence="1">The sequence shown here is derived from an EMBL/GenBank/DDBJ whole genome shotgun (WGS) entry which is preliminary data.</text>
</comment>
<evidence type="ECO:0000313" key="2">
    <source>
        <dbReference type="Proteomes" id="UP000231259"/>
    </source>
</evidence>
<dbReference type="EMBL" id="AWWI01000100">
    <property type="protein sequence ID" value="PIL19321.1"/>
    <property type="molecule type" value="Genomic_DNA"/>
</dbReference>
<dbReference type="Pfam" id="PF00300">
    <property type="entry name" value="His_Phos_1"/>
    <property type="match status" value="1"/>
</dbReference>
<dbReference type="SUPFAM" id="SSF53254">
    <property type="entry name" value="Phosphoglycerate mutase-like"/>
    <property type="match status" value="1"/>
</dbReference>
<accession>A0A2G8RD21</accession>
<keyword evidence="2" id="KW-1185">Reference proteome</keyword>
<dbReference type="AlphaFoldDB" id="A0A2G8RD21"/>
<gene>
    <name evidence="1" type="ORF">P775_14330</name>
</gene>